<protein>
    <recommendedName>
        <fullName evidence="4 9">Dihydropteroate synthase</fullName>
        <shortName evidence="9">DHPS</shortName>
        <ecNumber evidence="4 9">2.5.1.15</ecNumber>
    </recommendedName>
    <alternativeName>
        <fullName evidence="9">Dihydropteroate pyrophosphorylase</fullName>
    </alternativeName>
</protein>
<dbReference type="NCBIfam" id="TIGR01496">
    <property type="entry name" value="DHPS"/>
    <property type="match status" value="1"/>
</dbReference>
<dbReference type="InterPro" id="IPR006390">
    <property type="entry name" value="DHP_synth_dom"/>
</dbReference>
<dbReference type="PROSITE" id="PS00792">
    <property type="entry name" value="DHPS_1"/>
    <property type="match status" value="1"/>
</dbReference>
<dbReference type="CDD" id="cd00739">
    <property type="entry name" value="DHPS"/>
    <property type="match status" value="1"/>
</dbReference>
<name>A0ABP7RDB2_9BURK</name>
<comment type="pathway">
    <text evidence="3 9">Cofactor biosynthesis; tetrahydrofolate biosynthesis; 7,8-dihydrofolate from 2-amino-4-hydroxy-6-hydroxymethyl-7,8-dihydropteridine diphosphate and 4-aminobenzoate: step 1/2.</text>
</comment>
<comment type="cofactor">
    <cofactor evidence="2 9">
        <name>Mg(2+)</name>
        <dbReference type="ChEBI" id="CHEBI:18420"/>
    </cofactor>
</comment>
<dbReference type="PROSITE" id="PS50972">
    <property type="entry name" value="PTERIN_BINDING"/>
    <property type="match status" value="1"/>
</dbReference>
<evidence type="ECO:0000256" key="1">
    <source>
        <dbReference type="ARBA" id="ARBA00000012"/>
    </source>
</evidence>
<evidence type="ECO:0000256" key="4">
    <source>
        <dbReference type="ARBA" id="ARBA00012458"/>
    </source>
</evidence>
<dbReference type="SUPFAM" id="SSF51717">
    <property type="entry name" value="Dihydropteroate synthetase-like"/>
    <property type="match status" value="1"/>
</dbReference>
<evidence type="ECO:0000259" key="10">
    <source>
        <dbReference type="PROSITE" id="PS50972"/>
    </source>
</evidence>
<proteinExistence type="inferred from homology"/>
<dbReference type="EMBL" id="BAABBP010000015">
    <property type="protein sequence ID" value="GAA3995850.1"/>
    <property type="molecule type" value="Genomic_DNA"/>
</dbReference>
<evidence type="ECO:0000313" key="11">
    <source>
        <dbReference type="EMBL" id="GAA3995850.1"/>
    </source>
</evidence>
<dbReference type="PANTHER" id="PTHR20941:SF1">
    <property type="entry name" value="FOLIC ACID SYNTHESIS PROTEIN FOL1"/>
    <property type="match status" value="1"/>
</dbReference>
<dbReference type="InterPro" id="IPR000489">
    <property type="entry name" value="Pterin-binding_dom"/>
</dbReference>
<evidence type="ECO:0000256" key="7">
    <source>
        <dbReference type="ARBA" id="ARBA00022842"/>
    </source>
</evidence>
<evidence type="ECO:0000256" key="5">
    <source>
        <dbReference type="ARBA" id="ARBA00022679"/>
    </source>
</evidence>
<dbReference type="RefSeq" id="WP_103046541.1">
    <property type="nucleotide sequence ID" value="NZ_BAABBP010000015.1"/>
</dbReference>
<gene>
    <name evidence="11" type="primary">folP</name>
    <name evidence="11" type="ORF">GCM10022279_19390</name>
</gene>
<sequence length="283" mass="30255">MFWQTTRSQIDLSRPRVMGIVNVTPDSFSDGGAHASTTDALRHCERLLKEGADILDVGGESTRPGSPPLPLEIELSRVLPVLRHAVTLGVPVSIDTYKGAVMQQALDLGVDVVNDIWALRQPGAAEAVAAHPGCGVCLMHMHRDPQTMQAAPMEGDALPQVRDFLHARVQALQAQGVARERLVVDPGIGFGKTVAQNFALLARQRELLALGLPLLAGWSRKSSLGAVTRLAAPDRQAPSVAAALMAVERGARIVRVHDVAATVAALAVWQAVDEQQPREEIPS</sequence>
<reference evidence="12" key="1">
    <citation type="journal article" date="2019" name="Int. J. Syst. Evol. Microbiol.">
        <title>The Global Catalogue of Microorganisms (GCM) 10K type strain sequencing project: providing services to taxonomists for standard genome sequencing and annotation.</title>
        <authorList>
            <consortium name="The Broad Institute Genomics Platform"/>
            <consortium name="The Broad Institute Genome Sequencing Center for Infectious Disease"/>
            <person name="Wu L."/>
            <person name="Ma J."/>
        </authorList>
    </citation>
    <scope>NUCLEOTIDE SEQUENCE [LARGE SCALE GENOMIC DNA]</scope>
    <source>
        <strain evidence="12">JCM 17561</strain>
    </source>
</reference>
<comment type="catalytic activity">
    <reaction evidence="1">
        <text>(7,8-dihydropterin-6-yl)methyl diphosphate + 4-aminobenzoate = 7,8-dihydropteroate + diphosphate</text>
        <dbReference type="Rhea" id="RHEA:19949"/>
        <dbReference type="ChEBI" id="CHEBI:17836"/>
        <dbReference type="ChEBI" id="CHEBI:17839"/>
        <dbReference type="ChEBI" id="CHEBI:33019"/>
        <dbReference type="ChEBI" id="CHEBI:72950"/>
        <dbReference type="EC" id="2.5.1.15"/>
    </reaction>
</comment>
<feature type="domain" description="Pterin-binding" evidence="10">
    <location>
        <begin position="15"/>
        <end position="267"/>
    </location>
</feature>
<organism evidence="11 12">
    <name type="scientific">Comamonas faecalis</name>
    <dbReference type="NCBI Taxonomy" id="1387849"/>
    <lineage>
        <taxon>Bacteria</taxon>
        <taxon>Pseudomonadati</taxon>
        <taxon>Pseudomonadota</taxon>
        <taxon>Betaproteobacteria</taxon>
        <taxon>Burkholderiales</taxon>
        <taxon>Comamonadaceae</taxon>
        <taxon>Comamonas</taxon>
    </lineage>
</organism>
<evidence type="ECO:0000256" key="8">
    <source>
        <dbReference type="ARBA" id="ARBA00022909"/>
    </source>
</evidence>
<keyword evidence="12" id="KW-1185">Reference proteome</keyword>
<evidence type="ECO:0000256" key="2">
    <source>
        <dbReference type="ARBA" id="ARBA00001946"/>
    </source>
</evidence>
<comment type="function">
    <text evidence="9">Catalyzes the condensation of para-aminobenzoate (pABA) with 6-hydroxymethyl-7,8-dihydropterin diphosphate (DHPt-PP) to form 7,8-dihydropteroate (H2Pte), the immediate precursor of folate derivatives.</text>
</comment>
<dbReference type="InterPro" id="IPR045031">
    <property type="entry name" value="DHP_synth-like"/>
</dbReference>
<keyword evidence="5 9" id="KW-0808">Transferase</keyword>
<dbReference type="InterPro" id="IPR011005">
    <property type="entry name" value="Dihydropteroate_synth-like_sf"/>
</dbReference>
<dbReference type="Pfam" id="PF00809">
    <property type="entry name" value="Pterin_bind"/>
    <property type="match status" value="1"/>
</dbReference>
<accession>A0ABP7RDB2</accession>
<dbReference type="EC" id="2.5.1.15" evidence="4 9"/>
<dbReference type="Gene3D" id="3.20.20.20">
    <property type="entry name" value="Dihydropteroate synthase-like"/>
    <property type="match status" value="1"/>
</dbReference>
<dbReference type="Proteomes" id="UP001501627">
    <property type="component" value="Unassembled WGS sequence"/>
</dbReference>
<evidence type="ECO:0000256" key="9">
    <source>
        <dbReference type="RuleBase" id="RU361205"/>
    </source>
</evidence>
<dbReference type="PROSITE" id="PS00793">
    <property type="entry name" value="DHPS_2"/>
    <property type="match status" value="1"/>
</dbReference>
<evidence type="ECO:0000256" key="6">
    <source>
        <dbReference type="ARBA" id="ARBA00022723"/>
    </source>
</evidence>
<comment type="similarity">
    <text evidence="9">Belongs to the DHPS family.</text>
</comment>
<keyword evidence="6 9" id="KW-0479">Metal-binding</keyword>
<evidence type="ECO:0000313" key="12">
    <source>
        <dbReference type="Proteomes" id="UP001501627"/>
    </source>
</evidence>
<keyword evidence="7 9" id="KW-0460">Magnesium</keyword>
<keyword evidence="8 9" id="KW-0289">Folate biosynthesis</keyword>
<dbReference type="PANTHER" id="PTHR20941">
    <property type="entry name" value="FOLATE SYNTHESIS PROTEINS"/>
    <property type="match status" value="1"/>
</dbReference>
<evidence type="ECO:0000256" key="3">
    <source>
        <dbReference type="ARBA" id="ARBA00004763"/>
    </source>
</evidence>
<comment type="caution">
    <text evidence="11">The sequence shown here is derived from an EMBL/GenBank/DDBJ whole genome shotgun (WGS) entry which is preliminary data.</text>
</comment>